<dbReference type="EMBL" id="BKCJ011229473">
    <property type="protein sequence ID" value="GFD07126.1"/>
    <property type="molecule type" value="Genomic_DNA"/>
</dbReference>
<dbReference type="AlphaFoldDB" id="A0A699TDS1"/>
<sequence length="99" mass="10887">MREIMRDKVAIISVDLEIEAVKTAIRRLKTSSVGAKLEGEGGYRVRHDYAGFEIQVAGAVVRLQGVQVVTPSYQQTTIVVALAETLQTVLRNIADMSQQ</sequence>
<name>A0A699TDS1_TANCI</name>
<comment type="caution">
    <text evidence="1">The sequence shown here is derived from an EMBL/GenBank/DDBJ whole genome shotgun (WGS) entry which is preliminary data.</text>
</comment>
<organism evidence="1">
    <name type="scientific">Tanacetum cinerariifolium</name>
    <name type="common">Dalmatian daisy</name>
    <name type="synonym">Chrysanthemum cinerariifolium</name>
    <dbReference type="NCBI Taxonomy" id="118510"/>
    <lineage>
        <taxon>Eukaryota</taxon>
        <taxon>Viridiplantae</taxon>
        <taxon>Streptophyta</taxon>
        <taxon>Embryophyta</taxon>
        <taxon>Tracheophyta</taxon>
        <taxon>Spermatophyta</taxon>
        <taxon>Magnoliopsida</taxon>
        <taxon>eudicotyledons</taxon>
        <taxon>Gunneridae</taxon>
        <taxon>Pentapetalae</taxon>
        <taxon>asterids</taxon>
        <taxon>campanulids</taxon>
        <taxon>Asterales</taxon>
        <taxon>Asteraceae</taxon>
        <taxon>Asteroideae</taxon>
        <taxon>Anthemideae</taxon>
        <taxon>Anthemidinae</taxon>
        <taxon>Tanacetum</taxon>
    </lineage>
</organism>
<reference evidence="1" key="1">
    <citation type="journal article" date="2019" name="Sci. Rep.">
        <title>Draft genome of Tanacetum cinerariifolium, the natural source of mosquito coil.</title>
        <authorList>
            <person name="Yamashiro T."/>
            <person name="Shiraishi A."/>
            <person name="Satake H."/>
            <person name="Nakayama K."/>
        </authorList>
    </citation>
    <scope>NUCLEOTIDE SEQUENCE</scope>
</reference>
<feature type="non-terminal residue" evidence="1">
    <location>
        <position position="99"/>
    </location>
</feature>
<proteinExistence type="predicted"/>
<gene>
    <name evidence="1" type="ORF">Tci_879095</name>
</gene>
<evidence type="ECO:0000313" key="1">
    <source>
        <dbReference type="EMBL" id="GFD07126.1"/>
    </source>
</evidence>
<accession>A0A699TDS1</accession>
<protein>
    <submittedName>
        <fullName evidence="1">Uncharacterized protein</fullName>
    </submittedName>
</protein>